<name>X1MQA9_9ZZZZ</name>
<evidence type="ECO:0000313" key="1">
    <source>
        <dbReference type="EMBL" id="GAI33852.1"/>
    </source>
</evidence>
<dbReference type="EMBL" id="BARV01029749">
    <property type="protein sequence ID" value="GAI33852.1"/>
    <property type="molecule type" value="Genomic_DNA"/>
</dbReference>
<dbReference type="Gene3D" id="1.20.58.760">
    <property type="entry name" value="Peptidase M41"/>
    <property type="match status" value="1"/>
</dbReference>
<dbReference type="GO" id="GO:0006508">
    <property type="term" value="P:proteolysis"/>
    <property type="evidence" value="ECO:0007669"/>
    <property type="project" value="InterPro"/>
</dbReference>
<proteinExistence type="predicted"/>
<accession>X1MQA9</accession>
<sequence length="41" mass="4581">ILTANKEKLKQLAEELMAHETLDEPELHKIFEGLAPQPTPG</sequence>
<organism evidence="1">
    <name type="scientific">marine sediment metagenome</name>
    <dbReference type="NCBI Taxonomy" id="412755"/>
    <lineage>
        <taxon>unclassified sequences</taxon>
        <taxon>metagenomes</taxon>
        <taxon>ecological metagenomes</taxon>
    </lineage>
</organism>
<reference evidence="1" key="1">
    <citation type="journal article" date="2014" name="Front. Microbiol.">
        <title>High frequency of phylogenetically diverse reductive dehalogenase-homologous genes in deep subseafloor sedimentary metagenomes.</title>
        <authorList>
            <person name="Kawai M."/>
            <person name="Futagami T."/>
            <person name="Toyoda A."/>
            <person name="Takaki Y."/>
            <person name="Nishi S."/>
            <person name="Hori S."/>
            <person name="Arai W."/>
            <person name="Tsubouchi T."/>
            <person name="Morono Y."/>
            <person name="Uchiyama I."/>
            <person name="Ito T."/>
            <person name="Fujiyama A."/>
            <person name="Inagaki F."/>
            <person name="Takami H."/>
        </authorList>
    </citation>
    <scope>NUCLEOTIDE SEQUENCE</scope>
    <source>
        <strain evidence="1">Expedition CK06-06</strain>
    </source>
</reference>
<dbReference type="InterPro" id="IPR037219">
    <property type="entry name" value="Peptidase_M41-like"/>
</dbReference>
<dbReference type="GO" id="GO:0004222">
    <property type="term" value="F:metalloendopeptidase activity"/>
    <property type="evidence" value="ECO:0007669"/>
    <property type="project" value="InterPro"/>
</dbReference>
<dbReference type="GO" id="GO:0004176">
    <property type="term" value="F:ATP-dependent peptidase activity"/>
    <property type="evidence" value="ECO:0007669"/>
    <property type="project" value="InterPro"/>
</dbReference>
<dbReference type="AlphaFoldDB" id="X1MQA9"/>
<protein>
    <recommendedName>
        <fullName evidence="2">Peptidase M41 domain-containing protein</fullName>
    </recommendedName>
</protein>
<dbReference type="GO" id="GO:0005524">
    <property type="term" value="F:ATP binding"/>
    <property type="evidence" value="ECO:0007669"/>
    <property type="project" value="InterPro"/>
</dbReference>
<evidence type="ECO:0008006" key="2">
    <source>
        <dbReference type="Google" id="ProtNLM"/>
    </source>
</evidence>
<feature type="non-terminal residue" evidence="1">
    <location>
        <position position="1"/>
    </location>
</feature>
<gene>
    <name evidence="1" type="ORF">S06H3_47370</name>
</gene>
<comment type="caution">
    <text evidence="1">The sequence shown here is derived from an EMBL/GenBank/DDBJ whole genome shotgun (WGS) entry which is preliminary data.</text>
</comment>
<dbReference type="SUPFAM" id="SSF140990">
    <property type="entry name" value="FtsH protease domain-like"/>
    <property type="match status" value="1"/>
</dbReference>